<protein>
    <submittedName>
        <fullName evidence="2">Uncharacterized protein</fullName>
    </submittedName>
</protein>
<dbReference type="EnsemblMetazoa" id="GBRI002467-RA">
    <property type="protein sequence ID" value="GBRI002467-PA"/>
    <property type="gene ID" value="GBRI002467"/>
</dbReference>
<proteinExistence type="predicted"/>
<reference evidence="3" key="1">
    <citation type="submission" date="2014-03" db="EMBL/GenBank/DDBJ databases">
        <authorList>
            <person name="Aksoy S."/>
            <person name="Warren W."/>
            <person name="Wilson R.K."/>
        </authorList>
    </citation>
    <scope>NUCLEOTIDE SEQUENCE [LARGE SCALE GENOMIC DNA]</scope>
    <source>
        <strain evidence="3">IAEA</strain>
    </source>
</reference>
<sequence length="97" mass="11342">MNRRFSNNVWIPDRIRNQEPRTTNHGLRTTNHESGTTNQEPRITTQEPRSTNQETYHKFTALTPISNYEADVRKTELIKGPGVYSIKTFLIAQNHKF</sequence>
<name>A0A1A9W141_9MUSC</name>
<reference evidence="2" key="2">
    <citation type="submission" date="2020-05" db="UniProtKB">
        <authorList>
            <consortium name="EnsemblMetazoa"/>
        </authorList>
    </citation>
    <scope>IDENTIFICATION</scope>
    <source>
        <strain evidence="2">IAEA</strain>
    </source>
</reference>
<dbReference type="VEuPathDB" id="VectorBase:GBRI002467"/>
<dbReference type="AlphaFoldDB" id="A0A1A9W141"/>
<feature type="compositionally biased region" description="Polar residues" evidence="1">
    <location>
        <begin position="20"/>
        <end position="53"/>
    </location>
</feature>
<organism evidence="2 3">
    <name type="scientific">Glossina brevipalpis</name>
    <dbReference type="NCBI Taxonomy" id="37001"/>
    <lineage>
        <taxon>Eukaryota</taxon>
        <taxon>Metazoa</taxon>
        <taxon>Ecdysozoa</taxon>
        <taxon>Arthropoda</taxon>
        <taxon>Hexapoda</taxon>
        <taxon>Insecta</taxon>
        <taxon>Pterygota</taxon>
        <taxon>Neoptera</taxon>
        <taxon>Endopterygota</taxon>
        <taxon>Diptera</taxon>
        <taxon>Brachycera</taxon>
        <taxon>Muscomorpha</taxon>
        <taxon>Hippoboscoidea</taxon>
        <taxon>Glossinidae</taxon>
        <taxon>Glossina</taxon>
    </lineage>
</organism>
<keyword evidence="3" id="KW-1185">Reference proteome</keyword>
<dbReference type="Proteomes" id="UP000091820">
    <property type="component" value="Unassembled WGS sequence"/>
</dbReference>
<feature type="region of interest" description="Disordered" evidence="1">
    <location>
        <begin position="1"/>
        <end position="53"/>
    </location>
</feature>
<evidence type="ECO:0000256" key="1">
    <source>
        <dbReference type="SAM" id="MobiDB-lite"/>
    </source>
</evidence>
<evidence type="ECO:0000313" key="2">
    <source>
        <dbReference type="EnsemblMetazoa" id="GBRI002467-PA"/>
    </source>
</evidence>
<accession>A0A1A9W141</accession>
<evidence type="ECO:0000313" key="3">
    <source>
        <dbReference type="Proteomes" id="UP000091820"/>
    </source>
</evidence>